<name>G7UUD3_PSEUP</name>
<evidence type="ECO:0000256" key="10">
    <source>
        <dbReference type="SAM" id="MobiDB-lite"/>
    </source>
</evidence>
<keyword evidence="13" id="KW-1185">Reference proteome</keyword>
<accession>G7UUD3</accession>
<keyword evidence="6 9" id="KW-0472">Membrane</keyword>
<comment type="subcellular location">
    <subcellularLocation>
        <location evidence="9">Cell membrane</location>
        <topology evidence="9">Peripheral membrane protein</topology>
    </subcellularLocation>
</comment>
<evidence type="ECO:0000256" key="9">
    <source>
        <dbReference type="HAMAP-Rule" id="MF_01917"/>
    </source>
</evidence>
<comment type="similarity">
    <text evidence="9">Belongs to the phospholipase D family. Cardiolipin synthase subfamily. ClsB sub-subfamily.</text>
</comment>
<dbReference type="InterPro" id="IPR030872">
    <property type="entry name" value="Cardiolipin_synth_ClsB"/>
</dbReference>
<feature type="domain" description="PLD phosphodiesterase" evidence="11">
    <location>
        <begin position="279"/>
        <end position="306"/>
    </location>
</feature>
<dbReference type="GO" id="GO:0008808">
    <property type="term" value="F:cardiolipin synthase activity"/>
    <property type="evidence" value="ECO:0007669"/>
    <property type="project" value="InterPro"/>
</dbReference>
<comment type="function">
    <text evidence="9">Catalyzes the phosphatidyl group transfer from one phosphatidylglycerol molecule to another to form cardiolipin (CL) (diphosphatidylglycerol) and glycerol.</text>
</comment>
<dbReference type="EMBL" id="CP003093">
    <property type="protein sequence ID" value="AER55022.1"/>
    <property type="molecule type" value="Genomic_DNA"/>
</dbReference>
<dbReference type="Pfam" id="PF13091">
    <property type="entry name" value="PLDc_2"/>
    <property type="match status" value="2"/>
</dbReference>
<dbReference type="RefSeq" id="WP_014159200.1">
    <property type="nucleotide sequence ID" value="NC_016147.2"/>
</dbReference>
<keyword evidence="1 9" id="KW-1003">Cell membrane</keyword>
<dbReference type="KEGG" id="psd:DSC_01845"/>
<feature type="region of interest" description="Disordered" evidence="10">
    <location>
        <begin position="392"/>
        <end position="420"/>
    </location>
</feature>
<proteinExistence type="inferred from homology"/>
<keyword evidence="3 9" id="KW-0808">Transferase</keyword>
<dbReference type="Proteomes" id="UP000005870">
    <property type="component" value="Chromosome"/>
</dbReference>
<organism evidence="12 13">
    <name type="scientific">Pseudoxanthomonas spadix (strain BD-a59)</name>
    <dbReference type="NCBI Taxonomy" id="1045855"/>
    <lineage>
        <taxon>Bacteria</taxon>
        <taxon>Pseudomonadati</taxon>
        <taxon>Pseudomonadota</taxon>
        <taxon>Gammaproteobacteria</taxon>
        <taxon>Lysobacterales</taxon>
        <taxon>Lysobacteraceae</taxon>
        <taxon>Pseudoxanthomonas</taxon>
    </lineage>
</organism>
<dbReference type="SMART" id="SM00155">
    <property type="entry name" value="PLDc"/>
    <property type="match status" value="2"/>
</dbReference>
<dbReference type="PROSITE" id="PS50035">
    <property type="entry name" value="PLD"/>
    <property type="match status" value="2"/>
</dbReference>
<keyword evidence="4" id="KW-0677">Repeat</keyword>
<keyword evidence="5 9" id="KW-0443">Lipid metabolism</keyword>
<dbReference type="OrthoDB" id="9762009at2"/>
<dbReference type="eggNOG" id="COG1502">
    <property type="taxonomic scope" value="Bacteria"/>
</dbReference>
<evidence type="ECO:0000256" key="2">
    <source>
        <dbReference type="ARBA" id="ARBA00022516"/>
    </source>
</evidence>
<feature type="active site" evidence="9">
    <location>
        <position position="120"/>
    </location>
</feature>
<dbReference type="InterPro" id="IPR001736">
    <property type="entry name" value="PLipase_D/transphosphatidylase"/>
</dbReference>
<evidence type="ECO:0000256" key="3">
    <source>
        <dbReference type="ARBA" id="ARBA00022679"/>
    </source>
</evidence>
<protein>
    <recommendedName>
        <fullName evidence="9">Cardiolipin synthase B</fullName>
        <shortName evidence="9">CL synthase</shortName>
        <ecNumber evidence="9">2.7.8.-</ecNumber>
    </recommendedName>
</protein>
<evidence type="ECO:0000256" key="6">
    <source>
        <dbReference type="ARBA" id="ARBA00023136"/>
    </source>
</evidence>
<dbReference type="NCBIfam" id="NF008427">
    <property type="entry name" value="PRK11263.1"/>
    <property type="match status" value="1"/>
</dbReference>
<evidence type="ECO:0000256" key="7">
    <source>
        <dbReference type="ARBA" id="ARBA00023209"/>
    </source>
</evidence>
<evidence type="ECO:0000256" key="8">
    <source>
        <dbReference type="ARBA" id="ARBA00023264"/>
    </source>
</evidence>
<keyword evidence="2 9" id="KW-0444">Lipid biosynthesis</keyword>
<dbReference type="InterPro" id="IPR025202">
    <property type="entry name" value="PLD-like_dom"/>
</dbReference>
<dbReference type="PANTHER" id="PTHR21248:SF23">
    <property type="entry name" value="CARDIOLIPIN SYNTHASE B"/>
    <property type="match status" value="1"/>
</dbReference>
<keyword evidence="8 9" id="KW-1208">Phospholipid metabolism</keyword>
<dbReference type="SUPFAM" id="SSF56024">
    <property type="entry name" value="Phospholipase D/nuclease"/>
    <property type="match status" value="2"/>
</dbReference>
<dbReference type="CDD" id="cd09159">
    <property type="entry name" value="PLDc_ybhO_like_2"/>
    <property type="match status" value="1"/>
</dbReference>
<dbReference type="PANTHER" id="PTHR21248">
    <property type="entry name" value="CARDIOLIPIN SYNTHASE"/>
    <property type="match status" value="1"/>
</dbReference>
<dbReference type="AlphaFoldDB" id="G7UUD3"/>
<sequence>MSAADRRLRWRPGNRLRLLENGEAFYARAFAAIDAAQREIQLETFILFEDQVGMELHARLVAAGRRGVRVQVLVDGYGSPAFSAGFLQALAEAGVVLRTFDPHPTLLGVRLHIFRRMHRKLLVVDGQVAFVGGINYSADHLSGFGPKAKQDYAVEVEGPVVADIHRFVLGQDGASPAPAVAQAGDADAAFVLRDNTRHTNDIERIYRIAIRSARSEIVIANAYFFPSYGFLRELRRAARRGVVVRLILQGEPDMPAATLAARSLYRHLLQDGVLIHEYNVRPFHGKVALVDQDWATVGSSNLDPLSLSLNLEANLVVRDRAFNRQLSACLERLWRDHCRQVDIGMLARNPDWRLAARLPAPLLYHVLRRFPYWAGLLPAHTQRVVTLTPPETVVAPEPVTPPEPGATEAGDRQLTAGTEG</sequence>
<evidence type="ECO:0000259" key="11">
    <source>
        <dbReference type="PROSITE" id="PS50035"/>
    </source>
</evidence>
<comment type="catalytic activity">
    <reaction evidence="9">
        <text>2 a 1,2-diacyl-sn-glycero-3-phospho-(1'-sn-glycerol) = a cardiolipin + glycerol</text>
        <dbReference type="Rhea" id="RHEA:31451"/>
        <dbReference type="ChEBI" id="CHEBI:17754"/>
        <dbReference type="ChEBI" id="CHEBI:62237"/>
        <dbReference type="ChEBI" id="CHEBI:64716"/>
    </reaction>
</comment>
<dbReference type="Gene3D" id="3.30.870.10">
    <property type="entry name" value="Endonuclease Chain A"/>
    <property type="match status" value="2"/>
</dbReference>
<feature type="active site" evidence="9">
    <location>
        <position position="125"/>
    </location>
</feature>
<dbReference type="CDD" id="cd09110">
    <property type="entry name" value="PLDc_CLS_1"/>
    <property type="match status" value="1"/>
</dbReference>
<evidence type="ECO:0000256" key="4">
    <source>
        <dbReference type="ARBA" id="ARBA00022737"/>
    </source>
</evidence>
<dbReference type="STRING" id="1045855.DSC_01845"/>
<reference evidence="12 13" key="1">
    <citation type="journal article" date="2012" name="J. Bacteriol.">
        <title>Complete Genome Sequence of the BTEX-Degrading Bacterium Pseudoxanthomonas spadix BD-a59.</title>
        <authorList>
            <person name="Lee S.H."/>
            <person name="Jin H.M."/>
            <person name="Lee H.J."/>
            <person name="Kim J.M."/>
            <person name="Jeon C.O."/>
        </authorList>
    </citation>
    <scope>NUCLEOTIDE SEQUENCE [LARGE SCALE GENOMIC DNA]</scope>
    <source>
        <strain evidence="12 13">BD-a59</strain>
    </source>
</reference>
<feature type="active site" evidence="9">
    <location>
        <position position="284"/>
    </location>
</feature>
<evidence type="ECO:0000256" key="5">
    <source>
        <dbReference type="ARBA" id="ARBA00023098"/>
    </source>
</evidence>
<dbReference type="GO" id="GO:0032049">
    <property type="term" value="P:cardiolipin biosynthetic process"/>
    <property type="evidence" value="ECO:0007669"/>
    <property type="project" value="InterPro"/>
</dbReference>
<dbReference type="EC" id="2.7.8.-" evidence="9"/>
<dbReference type="HAMAP" id="MF_01917">
    <property type="entry name" value="Cardiolipin_synth_ClsB"/>
    <property type="match status" value="1"/>
</dbReference>
<keyword evidence="7 9" id="KW-0594">Phospholipid biosynthesis</keyword>
<gene>
    <name evidence="9" type="primary">clsB</name>
    <name evidence="12" type="ordered locus">DSC_01845</name>
</gene>
<evidence type="ECO:0000313" key="12">
    <source>
        <dbReference type="EMBL" id="AER55022.1"/>
    </source>
</evidence>
<feature type="active site" evidence="9">
    <location>
        <position position="291"/>
    </location>
</feature>
<feature type="active site" evidence="9">
    <location>
        <position position="286"/>
    </location>
</feature>
<evidence type="ECO:0000256" key="1">
    <source>
        <dbReference type="ARBA" id="ARBA00022475"/>
    </source>
</evidence>
<dbReference type="GO" id="GO:0005886">
    <property type="term" value="C:plasma membrane"/>
    <property type="evidence" value="ECO:0007669"/>
    <property type="project" value="UniProtKB-SubCell"/>
</dbReference>
<feature type="active site" evidence="9">
    <location>
        <position position="118"/>
    </location>
</feature>
<feature type="domain" description="PLD phosphodiesterase" evidence="11">
    <location>
        <begin position="113"/>
        <end position="140"/>
    </location>
</feature>
<dbReference type="HOGENOM" id="CLU_038053_0_0_6"/>
<evidence type="ECO:0000313" key="13">
    <source>
        <dbReference type="Proteomes" id="UP000005870"/>
    </source>
</evidence>